<dbReference type="RefSeq" id="WP_111411145.1">
    <property type="nucleotide sequence ID" value="NZ_QKXH01000011.1"/>
</dbReference>
<dbReference type="Pfam" id="PF13568">
    <property type="entry name" value="OMP_b-brl_2"/>
    <property type="match status" value="1"/>
</dbReference>
<sequence length="243" mass="27945">MKKIIVLILLTIAIKGSAQNSKSIFGKDPIINLENWQKKKIYFGFFLGFNSYDFKIDYKKMETDPRYSSDIQTDNTVGFNVGLVTNLRLMEYLDLRFEPGLYYSNRTLHYPPTVGFDSSSDAIRDINSTYINFPLLLKFSSLRTGNVRPYLLGGVSANLNLSSNAKSLDDNLEERFRVKSWTTNYELGFGIDIFSEYFIFSPSIRGQFGISDELIRDKDPNSPWTSNIESMKSRGFLINFTFH</sequence>
<evidence type="ECO:0000313" key="3">
    <source>
        <dbReference type="EMBL" id="PZX92348.1"/>
    </source>
</evidence>
<evidence type="ECO:0000256" key="1">
    <source>
        <dbReference type="SAM" id="SignalP"/>
    </source>
</evidence>
<accession>A0A2W7TQK9</accession>
<feature type="domain" description="Outer membrane protein beta-barrel" evidence="2">
    <location>
        <begin position="39"/>
        <end position="213"/>
    </location>
</feature>
<dbReference type="AlphaFoldDB" id="A0A2W7TQK9"/>
<gene>
    <name evidence="3" type="ORF">DOS84_16180</name>
</gene>
<name>A0A2W7TQK9_9FLAO</name>
<dbReference type="Proteomes" id="UP000249177">
    <property type="component" value="Unassembled WGS sequence"/>
</dbReference>
<organism evidence="3 4">
    <name type="scientific">Flavobacterium aquariorum</name>
    <dbReference type="NCBI Taxonomy" id="2217670"/>
    <lineage>
        <taxon>Bacteria</taxon>
        <taxon>Pseudomonadati</taxon>
        <taxon>Bacteroidota</taxon>
        <taxon>Flavobacteriia</taxon>
        <taxon>Flavobacteriales</taxon>
        <taxon>Flavobacteriaceae</taxon>
        <taxon>Flavobacterium</taxon>
    </lineage>
</organism>
<proteinExistence type="predicted"/>
<feature type="signal peptide" evidence="1">
    <location>
        <begin position="1"/>
        <end position="18"/>
    </location>
</feature>
<dbReference type="InterPro" id="IPR025665">
    <property type="entry name" value="Beta-barrel_OMP_2"/>
</dbReference>
<protein>
    <submittedName>
        <fullName evidence="3">PorT family protein</fullName>
    </submittedName>
</protein>
<dbReference type="SUPFAM" id="SSF56925">
    <property type="entry name" value="OMPA-like"/>
    <property type="match status" value="1"/>
</dbReference>
<comment type="caution">
    <text evidence="3">The sequence shown here is derived from an EMBL/GenBank/DDBJ whole genome shotgun (WGS) entry which is preliminary data.</text>
</comment>
<keyword evidence="4" id="KW-1185">Reference proteome</keyword>
<dbReference type="OrthoDB" id="1467485at2"/>
<dbReference type="EMBL" id="QKXH01000011">
    <property type="protein sequence ID" value="PZX92348.1"/>
    <property type="molecule type" value="Genomic_DNA"/>
</dbReference>
<keyword evidence="1" id="KW-0732">Signal</keyword>
<evidence type="ECO:0000259" key="2">
    <source>
        <dbReference type="Pfam" id="PF13568"/>
    </source>
</evidence>
<reference evidence="3 4" key="1">
    <citation type="submission" date="2018-06" db="EMBL/GenBank/DDBJ databases">
        <title>Flavobacterium sp IMCC34762, genome.</title>
        <authorList>
            <person name="Joung Y."/>
            <person name="Cho J."/>
            <person name="Song J."/>
        </authorList>
    </citation>
    <scope>NUCLEOTIDE SEQUENCE [LARGE SCALE GENOMIC DNA]</scope>
    <source>
        <strain evidence="3 4">IMCC34762</strain>
    </source>
</reference>
<dbReference type="InterPro" id="IPR011250">
    <property type="entry name" value="OMP/PagP_B-barrel"/>
</dbReference>
<feature type="chain" id="PRO_5015850239" evidence="1">
    <location>
        <begin position="19"/>
        <end position="243"/>
    </location>
</feature>
<evidence type="ECO:0000313" key="4">
    <source>
        <dbReference type="Proteomes" id="UP000249177"/>
    </source>
</evidence>